<dbReference type="Proteomes" id="UP000286246">
    <property type="component" value="Unassembled WGS sequence"/>
</dbReference>
<sequence>MNIKSGLNRYLETSQWATDSFICIGDIGKFVISRLLGRVKGRKK</sequence>
<evidence type="ECO:0000313" key="1">
    <source>
        <dbReference type="EMBL" id="RKE56806.1"/>
    </source>
</evidence>
<gene>
    <name evidence="1" type="ORF">DFQ12_1675</name>
</gene>
<organism evidence="1 2">
    <name type="scientific">Sphingobacterium detergens</name>
    <dbReference type="NCBI Taxonomy" id="1145106"/>
    <lineage>
        <taxon>Bacteria</taxon>
        <taxon>Pseudomonadati</taxon>
        <taxon>Bacteroidota</taxon>
        <taxon>Sphingobacteriia</taxon>
        <taxon>Sphingobacteriales</taxon>
        <taxon>Sphingobacteriaceae</taxon>
        <taxon>Sphingobacterium</taxon>
    </lineage>
</organism>
<comment type="caution">
    <text evidence="1">The sequence shown here is derived from an EMBL/GenBank/DDBJ whole genome shotgun (WGS) entry which is preliminary data.</text>
</comment>
<reference evidence="1 2" key="1">
    <citation type="submission" date="2018-09" db="EMBL/GenBank/DDBJ databases">
        <title>Genomic Encyclopedia of Type Strains, Phase III (KMG-III): the genomes of soil and plant-associated and newly described type strains.</title>
        <authorList>
            <person name="Whitman W."/>
        </authorList>
    </citation>
    <scope>NUCLEOTIDE SEQUENCE [LARGE SCALE GENOMIC DNA]</scope>
    <source>
        <strain evidence="1 2">CECT 7938</strain>
    </source>
</reference>
<dbReference type="EMBL" id="RAPY01000001">
    <property type="protein sequence ID" value="RKE56806.1"/>
    <property type="molecule type" value="Genomic_DNA"/>
</dbReference>
<evidence type="ECO:0000313" key="2">
    <source>
        <dbReference type="Proteomes" id="UP000286246"/>
    </source>
</evidence>
<dbReference type="AlphaFoldDB" id="A0A420BJP5"/>
<proteinExistence type="predicted"/>
<accession>A0A420BJP5</accession>
<keyword evidence="2" id="KW-1185">Reference proteome</keyword>
<name>A0A420BJP5_SPHD1</name>
<protein>
    <submittedName>
        <fullName evidence="1">Uncharacterized protein</fullName>
    </submittedName>
</protein>